<reference evidence="2 3" key="1">
    <citation type="submission" date="2024-02" db="EMBL/GenBank/DDBJ databases">
        <title>de novo genome assembly of Solanum bulbocastanum strain 11H21.</title>
        <authorList>
            <person name="Hosaka A.J."/>
        </authorList>
    </citation>
    <scope>NUCLEOTIDE SEQUENCE [LARGE SCALE GENOMIC DNA]</scope>
    <source>
        <tissue evidence="2">Young leaves</tissue>
    </source>
</reference>
<gene>
    <name evidence="2" type="ORF">RDI58_007367</name>
</gene>
<dbReference type="EMBL" id="JBANQN010000003">
    <property type="protein sequence ID" value="KAK6793914.1"/>
    <property type="molecule type" value="Genomic_DNA"/>
</dbReference>
<proteinExistence type="predicted"/>
<dbReference type="GO" id="GO:0004523">
    <property type="term" value="F:RNA-DNA hybrid ribonuclease activity"/>
    <property type="evidence" value="ECO:0007669"/>
    <property type="project" value="InterPro"/>
</dbReference>
<evidence type="ECO:0000313" key="3">
    <source>
        <dbReference type="Proteomes" id="UP001371456"/>
    </source>
</evidence>
<dbReference type="AlphaFoldDB" id="A0AAN8YHM7"/>
<sequence>MTFENNLSPLHISLDSIEVVDMLKYDNLLYANIIYECNSLIRRMEEAQVEHVYREQNKLTDRLSKEGLKCTTLGKPIFLLSPPPYASKLAWGDIIGTTYLRNIPACNNYLNRHTMAHTFVRPVDPNRLLYQTIL</sequence>
<feature type="domain" description="RNase H type-1" evidence="1">
    <location>
        <begin position="4"/>
        <end position="66"/>
    </location>
</feature>
<dbReference type="GO" id="GO:0003676">
    <property type="term" value="F:nucleic acid binding"/>
    <property type="evidence" value="ECO:0007669"/>
    <property type="project" value="InterPro"/>
</dbReference>
<accession>A0AAN8YHM7</accession>
<name>A0AAN8YHM7_SOLBU</name>
<dbReference type="Proteomes" id="UP001371456">
    <property type="component" value="Unassembled WGS sequence"/>
</dbReference>
<dbReference type="InterPro" id="IPR036397">
    <property type="entry name" value="RNaseH_sf"/>
</dbReference>
<dbReference type="PANTHER" id="PTHR47723:SF23">
    <property type="entry name" value="REVERSE TRANSCRIPTASE-LIKE PROTEIN"/>
    <property type="match status" value="1"/>
</dbReference>
<keyword evidence="3" id="KW-1185">Reference proteome</keyword>
<dbReference type="InterPro" id="IPR002156">
    <property type="entry name" value="RNaseH_domain"/>
</dbReference>
<comment type="caution">
    <text evidence="2">The sequence shown here is derived from an EMBL/GenBank/DDBJ whole genome shotgun (WGS) entry which is preliminary data.</text>
</comment>
<evidence type="ECO:0000313" key="2">
    <source>
        <dbReference type="EMBL" id="KAK6793914.1"/>
    </source>
</evidence>
<dbReference type="InterPro" id="IPR053151">
    <property type="entry name" value="RNase_H-like"/>
</dbReference>
<dbReference type="PANTHER" id="PTHR47723">
    <property type="entry name" value="OS05G0353850 PROTEIN"/>
    <property type="match status" value="1"/>
</dbReference>
<dbReference type="Gene3D" id="3.30.420.10">
    <property type="entry name" value="Ribonuclease H-like superfamily/Ribonuclease H"/>
    <property type="match status" value="1"/>
</dbReference>
<protein>
    <recommendedName>
        <fullName evidence="1">RNase H type-1 domain-containing protein</fullName>
    </recommendedName>
</protein>
<evidence type="ECO:0000259" key="1">
    <source>
        <dbReference type="Pfam" id="PF13456"/>
    </source>
</evidence>
<dbReference type="Pfam" id="PF13456">
    <property type="entry name" value="RVT_3"/>
    <property type="match status" value="1"/>
</dbReference>
<organism evidence="2 3">
    <name type="scientific">Solanum bulbocastanum</name>
    <name type="common">Wild potato</name>
    <dbReference type="NCBI Taxonomy" id="147425"/>
    <lineage>
        <taxon>Eukaryota</taxon>
        <taxon>Viridiplantae</taxon>
        <taxon>Streptophyta</taxon>
        <taxon>Embryophyta</taxon>
        <taxon>Tracheophyta</taxon>
        <taxon>Spermatophyta</taxon>
        <taxon>Magnoliopsida</taxon>
        <taxon>eudicotyledons</taxon>
        <taxon>Gunneridae</taxon>
        <taxon>Pentapetalae</taxon>
        <taxon>asterids</taxon>
        <taxon>lamiids</taxon>
        <taxon>Solanales</taxon>
        <taxon>Solanaceae</taxon>
        <taxon>Solanoideae</taxon>
        <taxon>Solaneae</taxon>
        <taxon>Solanum</taxon>
    </lineage>
</organism>